<feature type="domain" description="6-phosphogluconate dehydrogenase NADP-binding" evidence="4">
    <location>
        <begin position="7"/>
        <end position="182"/>
    </location>
</feature>
<dbReference type="SUPFAM" id="SSF48179">
    <property type="entry name" value="6-phosphogluconate dehydrogenase C-terminal domain-like"/>
    <property type="match status" value="1"/>
</dbReference>
<dbReference type="InterPro" id="IPR008927">
    <property type="entry name" value="6-PGluconate_DH-like_C_sf"/>
</dbReference>
<proteinExistence type="predicted"/>
<name>A0A813LNI9_POLGL</name>
<dbReference type="InterPro" id="IPR013328">
    <property type="entry name" value="6PGD_dom2"/>
</dbReference>
<evidence type="ECO:0000313" key="7">
    <source>
        <dbReference type="Proteomes" id="UP000626109"/>
    </source>
</evidence>
<dbReference type="PANTHER" id="PTHR43060">
    <property type="entry name" value="3-HYDROXYISOBUTYRATE DEHYDROGENASE-LIKE 1, MITOCHONDRIAL-RELATED"/>
    <property type="match status" value="1"/>
</dbReference>
<comment type="caution">
    <text evidence="6">The sequence shown here is derived from an EMBL/GenBank/DDBJ whole genome shotgun (WGS) entry which is preliminary data.</text>
</comment>
<evidence type="ECO:0008006" key="8">
    <source>
        <dbReference type="Google" id="ProtNLM"/>
    </source>
</evidence>
<dbReference type="GO" id="GO:0051287">
    <property type="term" value="F:NAD binding"/>
    <property type="evidence" value="ECO:0007669"/>
    <property type="project" value="InterPro"/>
</dbReference>
<dbReference type="GO" id="GO:0016491">
    <property type="term" value="F:oxidoreductase activity"/>
    <property type="evidence" value="ECO:0007669"/>
    <property type="project" value="UniProtKB-KW"/>
</dbReference>
<evidence type="ECO:0000259" key="4">
    <source>
        <dbReference type="Pfam" id="PF03446"/>
    </source>
</evidence>
<dbReference type="InterPro" id="IPR036291">
    <property type="entry name" value="NAD(P)-bd_dom_sf"/>
</dbReference>
<evidence type="ECO:0000313" key="6">
    <source>
        <dbReference type="EMBL" id="CAE8733306.1"/>
    </source>
</evidence>
<keyword evidence="1" id="KW-0560">Oxidoreductase</keyword>
<protein>
    <recommendedName>
        <fullName evidence="8">3-hydroxyisobutyrate dehydrogenase</fullName>
    </recommendedName>
</protein>
<feature type="domain" description="3-hydroxyisobutyrate dehydrogenase-like NAD-binding" evidence="5">
    <location>
        <begin position="185"/>
        <end position="308"/>
    </location>
</feature>
<keyword evidence="2" id="KW-0520">NAD</keyword>
<evidence type="ECO:0000256" key="1">
    <source>
        <dbReference type="ARBA" id="ARBA00023002"/>
    </source>
</evidence>
<dbReference type="InterPro" id="IPR006115">
    <property type="entry name" value="6PGDH_NADP-bd"/>
</dbReference>
<dbReference type="Pfam" id="PF03446">
    <property type="entry name" value="NAD_binding_2"/>
    <property type="match status" value="1"/>
</dbReference>
<evidence type="ECO:0000256" key="2">
    <source>
        <dbReference type="ARBA" id="ARBA00023027"/>
    </source>
</evidence>
<dbReference type="PIRSF" id="PIRSF000103">
    <property type="entry name" value="HIBADH"/>
    <property type="match status" value="1"/>
</dbReference>
<dbReference type="AlphaFoldDB" id="A0A813LNI9"/>
<dbReference type="PANTHER" id="PTHR43060:SF15">
    <property type="entry name" value="3-HYDROXYISOBUTYRATE DEHYDROGENASE-LIKE 1, MITOCHONDRIAL-RELATED"/>
    <property type="match status" value="1"/>
</dbReference>
<dbReference type="Proteomes" id="UP000626109">
    <property type="component" value="Unassembled WGS sequence"/>
</dbReference>
<accession>A0A813LNI9</accession>
<reference evidence="6" key="1">
    <citation type="submission" date="2021-02" db="EMBL/GenBank/DDBJ databases">
        <authorList>
            <person name="Dougan E. K."/>
            <person name="Rhodes N."/>
            <person name="Thang M."/>
            <person name="Chan C."/>
        </authorList>
    </citation>
    <scope>NUCLEOTIDE SEQUENCE</scope>
</reference>
<dbReference type="InterPro" id="IPR029154">
    <property type="entry name" value="HIBADH-like_NADP-bd"/>
</dbReference>
<gene>
    <name evidence="6" type="ORF">PGLA2088_LOCUS46786</name>
</gene>
<dbReference type="Pfam" id="PF14833">
    <property type="entry name" value="NAD_binding_11"/>
    <property type="match status" value="1"/>
</dbReference>
<dbReference type="EMBL" id="CAJNNW010036314">
    <property type="protein sequence ID" value="CAE8733306.1"/>
    <property type="molecule type" value="Genomic_DNA"/>
</dbReference>
<dbReference type="SUPFAM" id="SSF51735">
    <property type="entry name" value="NAD(P)-binding Rossmann-fold domains"/>
    <property type="match status" value="1"/>
</dbReference>
<dbReference type="GO" id="GO:0050661">
    <property type="term" value="F:NADP binding"/>
    <property type="evidence" value="ECO:0007669"/>
    <property type="project" value="InterPro"/>
</dbReference>
<feature type="active site" evidence="3">
    <location>
        <position position="191"/>
    </location>
</feature>
<dbReference type="Gene3D" id="1.10.1040.10">
    <property type="entry name" value="N-(1-d-carboxylethyl)-l-norvaline Dehydrogenase, domain 2"/>
    <property type="match status" value="1"/>
</dbReference>
<organism evidence="6 7">
    <name type="scientific">Polarella glacialis</name>
    <name type="common">Dinoflagellate</name>
    <dbReference type="NCBI Taxonomy" id="89957"/>
    <lineage>
        <taxon>Eukaryota</taxon>
        <taxon>Sar</taxon>
        <taxon>Alveolata</taxon>
        <taxon>Dinophyceae</taxon>
        <taxon>Suessiales</taxon>
        <taxon>Suessiaceae</taxon>
        <taxon>Polarella</taxon>
    </lineage>
</organism>
<sequence length="332" mass="34509">MAVPRVTVGWVGLGSMGSGMAKNMVSRFGLTGPLLGHAALLHDVCAPTADKALALCAEAIRPRLPVPAQVTNSLDEIGRQCSVVVLCLPDSQAVWSCVQTLAPLLPVGALMIDTSTTGPATAKQAALLLRQHGAAFLDAPVTGAPARAAAGTLTVMAGGDETHLRFARPLLETFASKVLYMGATGNGQIAKAFNNCLYNVSCAATAEMLPLALRAGLPLEAFVEAVSTGTGQSFGFQQWAPRILQREFAAPKYGFPMESAFKDLETLAAVAKELGLETPPVVAAARQTYERALASGLGHEHKGAMVKVWEEQLQVTCTAADVVAGSGGDRST</sequence>
<dbReference type="InterPro" id="IPR015815">
    <property type="entry name" value="HIBADH-related"/>
</dbReference>
<evidence type="ECO:0000256" key="3">
    <source>
        <dbReference type="PIRSR" id="PIRSR000103-1"/>
    </source>
</evidence>
<dbReference type="Gene3D" id="3.40.50.720">
    <property type="entry name" value="NAD(P)-binding Rossmann-like Domain"/>
    <property type="match status" value="1"/>
</dbReference>
<evidence type="ECO:0000259" key="5">
    <source>
        <dbReference type="Pfam" id="PF14833"/>
    </source>
</evidence>